<dbReference type="InterPro" id="IPR012349">
    <property type="entry name" value="Split_barrel_FMN-bd"/>
</dbReference>
<dbReference type="EMBL" id="JACXYZ010000003">
    <property type="protein sequence ID" value="MBD3926727.1"/>
    <property type="molecule type" value="Genomic_DNA"/>
</dbReference>
<keyword evidence="6" id="KW-1185">Reference proteome</keyword>
<sequence length="440" mass="46291">MVEPAMFRDVLAQWPSGVTVVTTVVDGSWHGMTASSFSSVSLDPPLVSICLDRRLYTHGLIQESGVFGVSVLAKDQADVARRFAGMAGEVSERFLGETWSVAGTGTPLLDSALGWVDCRVVHEHPGGDHTIFVGEVVAAHTARRTAPLLFHSRGWGQFADVLPDVATLSDGGLVSTLTSRGENDAWVTRTSKRVRESGVRVRVMDLTGDPARDSGRRARRLDDGHNTSALVGSAAAASEAVGRGVRTVEVYADPADARSVESAVAALSAHPTVGAVVIPDAFHHERLEAVLAAVEAFAALGISEISFQDTLGSATPLEVRATLQEAVGLARPVPLRVALHDADRLGLVKALTALKSGVHHFDTTLGGVDGAVATEDLVRLLGAVDVETPVDAPAITRLARRVRQRLDATPDLPRQVADRDPAQPDSTPSPRLADTVGAAG</sequence>
<dbReference type="Gene3D" id="2.30.110.10">
    <property type="entry name" value="Electron Transport, Fmn-binding Protein, Chain A"/>
    <property type="match status" value="1"/>
</dbReference>
<evidence type="ECO:0000313" key="5">
    <source>
        <dbReference type="EMBL" id="MBD3926727.1"/>
    </source>
</evidence>
<dbReference type="PANTHER" id="PTHR30466:SF11">
    <property type="entry name" value="FLAVIN-DEPENDENT MONOOXYGENASE, REDUCTASE SUBUNIT HSAB"/>
    <property type="match status" value="1"/>
</dbReference>
<dbReference type="PANTHER" id="PTHR30466">
    <property type="entry name" value="FLAVIN REDUCTASE"/>
    <property type="match status" value="1"/>
</dbReference>
<dbReference type="Pfam" id="PF00682">
    <property type="entry name" value="HMGL-like"/>
    <property type="match status" value="1"/>
</dbReference>
<dbReference type="InterPro" id="IPR002563">
    <property type="entry name" value="Flavin_Rdtase-like_dom"/>
</dbReference>
<comment type="caution">
    <text evidence="5">The sequence shown here is derived from an EMBL/GenBank/DDBJ whole genome shotgun (WGS) entry which is preliminary data.</text>
</comment>
<feature type="region of interest" description="Disordered" evidence="3">
    <location>
        <begin position="406"/>
        <end position="440"/>
    </location>
</feature>
<dbReference type="Pfam" id="PF01613">
    <property type="entry name" value="Flavin_Reduct"/>
    <property type="match status" value="1"/>
</dbReference>
<organism evidence="5 6">
    <name type="scientific">Nocardioides cavernae</name>
    <dbReference type="NCBI Taxonomy" id="1921566"/>
    <lineage>
        <taxon>Bacteria</taxon>
        <taxon>Bacillati</taxon>
        <taxon>Actinomycetota</taxon>
        <taxon>Actinomycetes</taxon>
        <taxon>Propionibacteriales</taxon>
        <taxon>Nocardioidaceae</taxon>
        <taxon>Nocardioides</taxon>
    </lineage>
</organism>
<feature type="domain" description="Flavin reductase like" evidence="4">
    <location>
        <begin position="11"/>
        <end position="157"/>
    </location>
</feature>
<accession>A0ABR8NF24</accession>
<proteinExistence type="inferred from homology"/>
<gene>
    <name evidence="5" type="ORF">IEZ26_19060</name>
</gene>
<protein>
    <submittedName>
        <fullName evidence="5">Flavin reductase</fullName>
    </submittedName>
</protein>
<dbReference type="Proteomes" id="UP000618818">
    <property type="component" value="Unassembled WGS sequence"/>
</dbReference>
<evidence type="ECO:0000313" key="6">
    <source>
        <dbReference type="Proteomes" id="UP000618818"/>
    </source>
</evidence>
<evidence type="ECO:0000256" key="1">
    <source>
        <dbReference type="ARBA" id="ARBA00008898"/>
    </source>
</evidence>
<evidence type="ECO:0000256" key="3">
    <source>
        <dbReference type="SAM" id="MobiDB-lite"/>
    </source>
</evidence>
<dbReference type="InterPro" id="IPR000891">
    <property type="entry name" value="PYR_CT"/>
</dbReference>
<dbReference type="RefSeq" id="WP_191196570.1">
    <property type="nucleotide sequence ID" value="NZ_JACXYZ010000003.1"/>
</dbReference>
<dbReference type="InterPro" id="IPR050268">
    <property type="entry name" value="NADH-dep_flavin_reductase"/>
</dbReference>
<dbReference type="SMART" id="SM00903">
    <property type="entry name" value="Flavin_Reduct"/>
    <property type="match status" value="1"/>
</dbReference>
<evidence type="ECO:0000259" key="4">
    <source>
        <dbReference type="SMART" id="SM00903"/>
    </source>
</evidence>
<dbReference type="SUPFAM" id="SSF51569">
    <property type="entry name" value="Aldolase"/>
    <property type="match status" value="1"/>
</dbReference>
<comment type="similarity">
    <text evidence="1">Belongs to the non-flavoprotein flavin reductase family.</text>
</comment>
<dbReference type="Gene3D" id="3.20.20.70">
    <property type="entry name" value="Aldolase class I"/>
    <property type="match status" value="1"/>
</dbReference>
<dbReference type="SUPFAM" id="SSF50475">
    <property type="entry name" value="FMN-binding split barrel"/>
    <property type="match status" value="1"/>
</dbReference>
<reference evidence="5 6" key="1">
    <citation type="submission" date="2020-09" db="EMBL/GenBank/DDBJ databases">
        <title>novel species in genus Nocardioides.</title>
        <authorList>
            <person name="Zhang G."/>
        </authorList>
    </citation>
    <scope>NUCLEOTIDE SEQUENCE [LARGE SCALE GENOMIC DNA]</scope>
    <source>
        <strain evidence="5 6">KCTC 39551</strain>
    </source>
</reference>
<dbReference type="InterPro" id="IPR013785">
    <property type="entry name" value="Aldolase_TIM"/>
</dbReference>
<evidence type="ECO:0000256" key="2">
    <source>
        <dbReference type="ARBA" id="ARBA00023002"/>
    </source>
</evidence>
<keyword evidence="2" id="KW-0560">Oxidoreductase</keyword>
<name>A0ABR8NF24_9ACTN</name>